<dbReference type="PATRIC" id="fig|67356.5.peg.1849"/>
<dbReference type="STRING" id="67356.AQJ84_07800"/>
<name>A0A0L8LNZ0_9ACTN</name>
<sequence>MSVRGTAAVAALVCTVGVSALVGCTDGSDGGAAEPEVSAATTSAGSLAPLPSASVSLPPPAPTPSVSRSPSGSPSPVPVTGPDQKLVTLTVSGGVAGVDRQLILRGDSTVHTGDRGEPQVREVGADRFREVRTLLADPALDEVPAVTRDKGARDLFQYTLSFEGRTVITDRSSDRPALDRLIDALSEWLPER</sequence>
<evidence type="ECO:0000313" key="4">
    <source>
        <dbReference type="Proteomes" id="UP000037251"/>
    </source>
</evidence>
<feature type="chain" id="PRO_5044367065" description="Lipoprotein" evidence="2">
    <location>
        <begin position="21"/>
        <end position="192"/>
    </location>
</feature>
<dbReference type="AlphaFoldDB" id="A0A0L8LNZ0"/>
<dbReference type="EMBL" id="LGUS01000061">
    <property type="protein sequence ID" value="KOG39837.1"/>
    <property type="molecule type" value="Genomic_DNA"/>
</dbReference>
<accession>A0A0L8LNZ0</accession>
<feature type="region of interest" description="Disordered" evidence="1">
    <location>
        <begin position="50"/>
        <end position="84"/>
    </location>
</feature>
<reference evidence="4" key="1">
    <citation type="submission" date="2015-07" db="EMBL/GenBank/DDBJ databases">
        <authorList>
            <person name="Ju K.-S."/>
            <person name="Doroghazi J.R."/>
            <person name="Metcalf W.W."/>
        </authorList>
    </citation>
    <scope>NUCLEOTIDE SEQUENCE [LARGE SCALE GENOMIC DNA]</scope>
    <source>
        <strain evidence="4">NRRL 2290</strain>
    </source>
</reference>
<dbReference type="PROSITE" id="PS51257">
    <property type="entry name" value="PROKAR_LIPOPROTEIN"/>
    <property type="match status" value="1"/>
</dbReference>
<feature type="signal peptide" evidence="2">
    <location>
        <begin position="1"/>
        <end position="20"/>
    </location>
</feature>
<dbReference type="RefSeq" id="WP_051870289.1">
    <property type="nucleotide sequence ID" value="NZ_KL575660.1"/>
</dbReference>
<evidence type="ECO:0000256" key="1">
    <source>
        <dbReference type="SAM" id="MobiDB-lite"/>
    </source>
</evidence>
<evidence type="ECO:0000256" key="2">
    <source>
        <dbReference type="SAM" id="SignalP"/>
    </source>
</evidence>
<gene>
    <name evidence="3" type="ORF">ADK37_08520</name>
</gene>
<evidence type="ECO:0000313" key="3">
    <source>
        <dbReference type="EMBL" id="KOG39837.1"/>
    </source>
</evidence>
<dbReference type="Proteomes" id="UP000037251">
    <property type="component" value="Unassembled WGS sequence"/>
</dbReference>
<organism evidence="3 4">
    <name type="scientific">Streptomyces resistomycificus</name>
    <dbReference type="NCBI Taxonomy" id="67356"/>
    <lineage>
        <taxon>Bacteria</taxon>
        <taxon>Bacillati</taxon>
        <taxon>Actinomycetota</taxon>
        <taxon>Actinomycetes</taxon>
        <taxon>Kitasatosporales</taxon>
        <taxon>Streptomycetaceae</taxon>
        <taxon>Streptomyces</taxon>
        <taxon>Streptomyces aurantiacus group</taxon>
    </lineage>
</organism>
<dbReference type="eggNOG" id="ENOG5031M4C">
    <property type="taxonomic scope" value="Bacteria"/>
</dbReference>
<protein>
    <recommendedName>
        <fullName evidence="5">Lipoprotein</fullName>
    </recommendedName>
</protein>
<comment type="caution">
    <text evidence="3">The sequence shown here is derived from an EMBL/GenBank/DDBJ whole genome shotgun (WGS) entry which is preliminary data.</text>
</comment>
<evidence type="ECO:0008006" key="5">
    <source>
        <dbReference type="Google" id="ProtNLM"/>
    </source>
</evidence>
<keyword evidence="2" id="KW-0732">Signal</keyword>
<proteinExistence type="predicted"/>
<keyword evidence="4" id="KW-1185">Reference proteome</keyword>